<reference evidence="5" key="1">
    <citation type="submission" date="2018-10" db="EMBL/GenBank/DDBJ databases">
        <title>Transcriptome assembly of Aceria tosichella (Wheat curl mite) Type 2.</title>
        <authorList>
            <person name="Scully E.D."/>
            <person name="Geib S.M."/>
            <person name="Palmer N.A."/>
            <person name="Gupta A.K."/>
            <person name="Sarath G."/>
            <person name="Tatineni S."/>
        </authorList>
    </citation>
    <scope>NUCLEOTIDE SEQUENCE</scope>
    <source>
        <strain evidence="5">LincolnNE</strain>
    </source>
</reference>
<evidence type="ECO:0000256" key="3">
    <source>
        <dbReference type="ARBA" id="ARBA00022946"/>
    </source>
</evidence>
<protein>
    <submittedName>
        <fullName evidence="5">Protein PTCD3, mitochondrial</fullName>
    </submittedName>
</protein>
<accession>A0A6G1SDK1</accession>
<keyword evidence="4" id="KW-0496">Mitochondrion</keyword>
<evidence type="ECO:0000313" key="5">
    <source>
        <dbReference type="EMBL" id="MDE48000.1"/>
    </source>
</evidence>
<evidence type="ECO:0000256" key="4">
    <source>
        <dbReference type="ARBA" id="ARBA00023128"/>
    </source>
</evidence>
<dbReference type="InterPro" id="IPR055063">
    <property type="entry name" value="Rib_mS39_PPR"/>
</dbReference>
<keyword evidence="3" id="KW-0809">Transit peptide</keyword>
<organism evidence="5">
    <name type="scientific">Aceria tosichella</name>
    <name type="common">wheat curl mite</name>
    <dbReference type="NCBI Taxonomy" id="561515"/>
    <lineage>
        <taxon>Eukaryota</taxon>
        <taxon>Metazoa</taxon>
        <taxon>Ecdysozoa</taxon>
        <taxon>Arthropoda</taxon>
        <taxon>Chelicerata</taxon>
        <taxon>Arachnida</taxon>
        <taxon>Acari</taxon>
        <taxon>Acariformes</taxon>
        <taxon>Trombidiformes</taxon>
        <taxon>Prostigmata</taxon>
        <taxon>Eupodina</taxon>
        <taxon>Eriophyoidea</taxon>
        <taxon>Eriophyidae</taxon>
        <taxon>Eriophyinae</taxon>
        <taxon>Aceriini</taxon>
        <taxon>Aceria</taxon>
    </lineage>
</organism>
<comment type="subcellular location">
    <subcellularLocation>
        <location evidence="1">Mitochondrion</location>
    </subcellularLocation>
</comment>
<sequence>MSAIRVAKAAIKIPKRIERGPTDILKALASTVKHVPTEPDQLLQDDPYLLPIRPSQRNLFALSRLSGKNAAKFILNKHPELFVRDDSEPKVRTFLPPEEYRDDMEFNEDDLKWCIDNNDAVNGAIAYNNLVSKKVKLSDEVILQFFELLCYTNEEKMLDQLEIERQYVLRDSERQLVDQTWKNTGLVSKIFNQIKGEMDPTRVYSAMIAGLSKFNEHATAKQIFEDFKEFHPDSPLCAEAYDGLLNSVPNLHSSVETAHQAVEDIVQHMEGHSVMPTVRVFNSILNTYKRFFCDDETIKRSLSLLNDMHKLGITPSLFTYSSLFTILAKNRGNKYNREVIGDLLDYIHHNDDIIYELKDERDLEFLVTSMRIFSNQLYNLNYANKLHKIYLKKPTLFSHVASKGGYFNNYFRLIVTSGRLDNIIHFYNNYAPMNFRPSDDNYEALQEVLDLYR</sequence>
<evidence type="ECO:0000256" key="2">
    <source>
        <dbReference type="ARBA" id="ARBA00022737"/>
    </source>
</evidence>
<name>A0A6G1SDK1_9ACAR</name>
<dbReference type="PANTHER" id="PTHR16276">
    <property type="entry name" value="PENTATRICOPEPTIDE REPEAT DOMAIN-CONTAINING PROTEIN 3"/>
    <property type="match status" value="1"/>
</dbReference>
<dbReference type="GO" id="GO:0032543">
    <property type="term" value="P:mitochondrial translation"/>
    <property type="evidence" value="ECO:0007669"/>
    <property type="project" value="InterPro"/>
</dbReference>
<dbReference type="Gene3D" id="1.25.40.10">
    <property type="entry name" value="Tetratricopeptide repeat domain"/>
    <property type="match status" value="1"/>
</dbReference>
<dbReference type="EMBL" id="GGYP01003229">
    <property type="protein sequence ID" value="MDE48000.1"/>
    <property type="molecule type" value="Transcribed_RNA"/>
</dbReference>
<gene>
    <name evidence="5" type="ORF">g.19816</name>
</gene>
<dbReference type="GO" id="GO:0019843">
    <property type="term" value="F:rRNA binding"/>
    <property type="evidence" value="ECO:0007669"/>
    <property type="project" value="InterPro"/>
</dbReference>
<dbReference type="InterPro" id="IPR037387">
    <property type="entry name" value="PTCD3"/>
</dbReference>
<dbReference type="Pfam" id="PF22330">
    <property type="entry name" value="Rib_mS39_PPR"/>
    <property type="match status" value="1"/>
</dbReference>
<evidence type="ECO:0000256" key="1">
    <source>
        <dbReference type="ARBA" id="ARBA00004173"/>
    </source>
</evidence>
<dbReference type="PANTHER" id="PTHR16276:SF1">
    <property type="entry name" value="SMALL RIBOSOMAL SUBUNIT PROTEIN MS39"/>
    <property type="match status" value="1"/>
</dbReference>
<proteinExistence type="predicted"/>
<dbReference type="AlphaFoldDB" id="A0A6G1SDK1"/>
<dbReference type="GO" id="GO:0005739">
    <property type="term" value="C:mitochondrion"/>
    <property type="evidence" value="ECO:0007669"/>
    <property type="project" value="UniProtKB-SubCell"/>
</dbReference>
<dbReference type="GO" id="GO:0043024">
    <property type="term" value="F:ribosomal small subunit binding"/>
    <property type="evidence" value="ECO:0007669"/>
    <property type="project" value="InterPro"/>
</dbReference>
<keyword evidence="2" id="KW-0677">Repeat</keyword>
<dbReference type="InterPro" id="IPR011990">
    <property type="entry name" value="TPR-like_helical_dom_sf"/>
</dbReference>